<dbReference type="GO" id="GO:0000155">
    <property type="term" value="F:phosphorelay sensor kinase activity"/>
    <property type="evidence" value="ECO:0007669"/>
    <property type="project" value="InterPro"/>
</dbReference>
<gene>
    <name evidence="10" type="ORF">DBX24_07075</name>
</gene>
<keyword evidence="6" id="KW-0418">Kinase</keyword>
<dbReference type="CDD" id="cd16917">
    <property type="entry name" value="HATPase_UhpB-NarQ-NarX-like"/>
    <property type="match status" value="1"/>
</dbReference>
<dbReference type="InterPro" id="IPR019734">
    <property type="entry name" value="TPR_rpt"/>
</dbReference>
<protein>
    <recommendedName>
        <fullName evidence="2">histidine kinase</fullName>
        <ecNumber evidence="2">2.7.13.3</ecNumber>
    </recommendedName>
</protein>
<keyword evidence="8" id="KW-0902">Two-component regulatory system</keyword>
<dbReference type="EC" id="2.7.13.3" evidence="2"/>
<name>A0A6P1QVQ7_9FLAO</name>
<dbReference type="PANTHER" id="PTHR24421:SF10">
    <property type="entry name" value="NITRATE_NITRITE SENSOR PROTEIN NARQ"/>
    <property type="match status" value="1"/>
</dbReference>
<dbReference type="GO" id="GO:0046983">
    <property type="term" value="F:protein dimerization activity"/>
    <property type="evidence" value="ECO:0007669"/>
    <property type="project" value="InterPro"/>
</dbReference>
<dbReference type="InterPro" id="IPR011990">
    <property type="entry name" value="TPR-like_helical_dom_sf"/>
</dbReference>
<dbReference type="InterPro" id="IPR036890">
    <property type="entry name" value="HATPase_C_sf"/>
</dbReference>
<dbReference type="Gene3D" id="1.20.5.1930">
    <property type="match status" value="1"/>
</dbReference>
<keyword evidence="11" id="KW-1185">Reference proteome</keyword>
<evidence type="ECO:0000256" key="3">
    <source>
        <dbReference type="ARBA" id="ARBA00022553"/>
    </source>
</evidence>
<dbReference type="AlphaFoldDB" id="A0A6P1QVQ7"/>
<dbReference type="Pfam" id="PF13181">
    <property type="entry name" value="TPR_8"/>
    <property type="match status" value="1"/>
</dbReference>
<dbReference type="PROSITE" id="PS50005">
    <property type="entry name" value="TPR"/>
    <property type="match status" value="1"/>
</dbReference>
<dbReference type="Proteomes" id="UP000464318">
    <property type="component" value="Chromosome"/>
</dbReference>
<evidence type="ECO:0000256" key="6">
    <source>
        <dbReference type="ARBA" id="ARBA00022777"/>
    </source>
</evidence>
<dbReference type="PANTHER" id="PTHR24421">
    <property type="entry name" value="NITRATE/NITRITE SENSOR PROTEIN NARX-RELATED"/>
    <property type="match status" value="1"/>
</dbReference>
<dbReference type="Gene3D" id="3.30.565.10">
    <property type="entry name" value="Histidine kinase-like ATPase, C-terminal domain"/>
    <property type="match status" value="1"/>
</dbReference>
<evidence type="ECO:0000256" key="1">
    <source>
        <dbReference type="ARBA" id="ARBA00000085"/>
    </source>
</evidence>
<keyword evidence="5" id="KW-0547">Nucleotide-binding</keyword>
<feature type="domain" description="Histidine kinase" evidence="9">
    <location>
        <begin position="552"/>
        <end position="637"/>
    </location>
</feature>
<dbReference type="InterPro" id="IPR005467">
    <property type="entry name" value="His_kinase_dom"/>
</dbReference>
<reference evidence="10 11" key="1">
    <citation type="submission" date="2018-04" db="EMBL/GenBank/DDBJ databases">
        <title>Characteristic and Complete Genome Sequencing of A Novel Member of Infective Endocarditis Causative Bacteria: Bergeyella cardium QL-PH.</title>
        <authorList>
            <person name="Pan H."/>
            <person name="Sun E."/>
            <person name="Zhang Y."/>
        </authorList>
    </citation>
    <scope>NUCLEOTIDE SEQUENCE [LARGE SCALE GENOMIC DNA]</scope>
    <source>
        <strain evidence="10 11">HPQL</strain>
    </source>
</reference>
<accession>A0A6P1QVQ7</accession>
<dbReference type="OrthoDB" id="9778366at2"/>
<proteinExistence type="predicted"/>
<dbReference type="GO" id="GO:0016020">
    <property type="term" value="C:membrane"/>
    <property type="evidence" value="ECO:0007669"/>
    <property type="project" value="InterPro"/>
</dbReference>
<dbReference type="SMART" id="SM00028">
    <property type="entry name" value="TPR"/>
    <property type="match status" value="4"/>
</dbReference>
<evidence type="ECO:0000256" key="7">
    <source>
        <dbReference type="ARBA" id="ARBA00022840"/>
    </source>
</evidence>
<dbReference type="InterPro" id="IPR003594">
    <property type="entry name" value="HATPase_dom"/>
</dbReference>
<evidence type="ECO:0000256" key="4">
    <source>
        <dbReference type="ARBA" id="ARBA00022679"/>
    </source>
</evidence>
<evidence type="ECO:0000256" key="2">
    <source>
        <dbReference type="ARBA" id="ARBA00012438"/>
    </source>
</evidence>
<dbReference type="SUPFAM" id="SSF55874">
    <property type="entry name" value="ATPase domain of HSP90 chaperone/DNA topoisomerase II/histidine kinase"/>
    <property type="match status" value="1"/>
</dbReference>
<dbReference type="PROSITE" id="PS50109">
    <property type="entry name" value="HIS_KIN"/>
    <property type="match status" value="1"/>
</dbReference>
<evidence type="ECO:0000313" key="10">
    <source>
        <dbReference type="EMBL" id="QHN65658.1"/>
    </source>
</evidence>
<keyword evidence="3" id="KW-0597">Phosphoprotein</keyword>
<dbReference type="GO" id="GO:0005524">
    <property type="term" value="F:ATP binding"/>
    <property type="evidence" value="ECO:0007669"/>
    <property type="project" value="UniProtKB-KW"/>
</dbReference>
<dbReference type="Pfam" id="PF07730">
    <property type="entry name" value="HisKA_3"/>
    <property type="match status" value="1"/>
</dbReference>
<dbReference type="EMBL" id="CP029149">
    <property type="protein sequence ID" value="QHN65658.1"/>
    <property type="molecule type" value="Genomic_DNA"/>
</dbReference>
<evidence type="ECO:0000259" key="9">
    <source>
        <dbReference type="PROSITE" id="PS50109"/>
    </source>
</evidence>
<comment type="catalytic activity">
    <reaction evidence="1">
        <text>ATP + protein L-histidine = ADP + protein N-phospho-L-histidine.</text>
        <dbReference type="EC" id="2.7.13.3"/>
    </reaction>
</comment>
<dbReference type="RefSeq" id="WP_160224406.1">
    <property type="nucleotide sequence ID" value="NZ_CP029149.1"/>
</dbReference>
<dbReference type="InterPro" id="IPR011712">
    <property type="entry name" value="Sig_transdc_His_kin_sub3_dim/P"/>
</dbReference>
<dbReference type="SMART" id="SM00387">
    <property type="entry name" value="HATPase_c"/>
    <property type="match status" value="1"/>
</dbReference>
<organism evidence="10 11">
    <name type="scientific">Bergeyella cardium</name>
    <dbReference type="NCBI Taxonomy" id="1585976"/>
    <lineage>
        <taxon>Bacteria</taxon>
        <taxon>Pseudomonadati</taxon>
        <taxon>Bacteroidota</taxon>
        <taxon>Flavobacteriia</taxon>
        <taxon>Flavobacteriales</taxon>
        <taxon>Weeksellaceae</taxon>
        <taxon>Bergeyella</taxon>
    </lineage>
</organism>
<dbReference type="InterPro" id="IPR050482">
    <property type="entry name" value="Sensor_HK_TwoCompSys"/>
</dbReference>
<dbReference type="SUPFAM" id="SSF48452">
    <property type="entry name" value="TPR-like"/>
    <property type="match status" value="1"/>
</dbReference>
<dbReference type="Pfam" id="PF02518">
    <property type="entry name" value="HATPase_c"/>
    <property type="match status" value="1"/>
</dbReference>
<dbReference type="Gene3D" id="1.25.40.10">
    <property type="entry name" value="Tetratricopeptide repeat domain"/>
    <property type="match status" value="2"/>
</dbReference>
<keyword evidence="7" id="KW-0067">ATP-binding</keyword>
<sequence length="637" mass="74290">MRIVFSLLFIIIFSSISAQNNDAFLDSLNKKLSEVQKPDEKFKILMKISDYWSYRDTAMAFSAIKQAEPYIKDEYTKGLKYFYKAGVYFDKDIDASQQLYLKAEPLIATKKSTESYEYRARLWHNYGVLEQIKGNGKQLMDITLKKCIPFAEKSNNNTLLAGYHTDIGILFFNIKEYEKAIHYYKKAISILDKDTQSSIQKGETTAWAYINLAETYLFLKQNIEALHSIEKAEKALVNIPQSQYNVLIYKVKSRYYISTENITEALTYIEKGISFAQKMGLEYDEQSLSYEKFRLYRDLKQYSEAKQVLISLLENKKFLKNKKNHLIYLNDIASLEYENKNYKEAFEYLKKFQVIYDSLTQEDEKTKIISLESKFKNKEQQTEIQYLKSKNYQQKIIFWISSALIIIIAFFIIYTYRQRKKHNEQKLLNIQKTKEIEVKQALTDGENKERERISKELHDGIGGKITGIKISLEHLAREQEDEKLLKAINSLDEAVSEVRLISKNLAPITLLKYGLEEAIKDFCQNSQNDYCKIYFYSKNLNIINDKVTQMHIYRILQESVSNAIKHSEASKIIVQCTYEPPFLLMEIEDNGKGFNPETVSRNLGLNNIEKRVIALNGKLTIESALQKGTTINIECNI</sequence>
<evidence type="ECO:0000313" key="11">
    <source>
        <dbReference type="Proteomes" id="UP000464318"/>
    </source>
</evidence>
<evidence type="ECO:0000256" key="8">
    <source>
        <dbReference type="ARBA" id="ARBA00023012"/>
    </source>
</evidence>
<evidence type="ECO:0000256" key="5">
    <source>
        <dbReference type="ARBA" id="ARBA00022741"/>
    </source>
</evidence>
<keyword evidence="4" id="KW-0808">Transferase</keyword>
<dbReference type="KEGG" id="bcad:DBX24_07075"/>